<name>A0A410WXP0_9BACL</name>
<feature type="transmembrane region" description="Helical" evidence="6">
    <location>
        <begin position="613"/>
        <end position="634"/>
    </location>
</feature>
<keyword evidence="6" id="KW-0813">Transport</keyword>
<feature type="transmembrane region" description="Helical" evidence="6">
    <location>
        <begin position="279"/>
        <end position="300"/>
    </location>
</feature>
<dbReference type="Proteomes" id="UP000288943">
    <property type="component" value="Chromosome"/>
</dbReference>
<feature type="domain" description="ABC3 transporter permease C-terminal" evidence="7">
    <location>
        <begin position="59"/>
        <end position="178"/>
    </location>
</feature>
<feature type="transmembrane region" description="Helical" evidence="6">
    <location>
        <begin position="525"/>
        <end position="547"/>
    </location>
</feature>
<keyword evidence="2 6" id="KW-1003">Cell membrane</keyword>
<accession>A0A410WXP0</accession>
<dbReference type="GO" id="GO:0055085">
    <property type="term" value="P:transmembrane transport"/>
    <property type="evidence" value="ECO:0007669"/>
    <property type="project" value="UniProtKB-UniRule"/>
</dbReference>
<feature type="transmembrane region" description="Helical" evidence="6">
    <location>
        <begin position="20"/>
        <end position="39"/>
    </location>
</feature>
<dbReference type="Proteomes" id="UP001527202">
    <property type="component" value="Unassembled WGS sequence"/>
</dbReference>
<gene>
    <name evidence="8" type="ORF">M5X16_21505</name>
    <name evidence="9" type="ORF">PC41400_15735</name>
</gene>
<dbReference type="InterPro" id="IPR052536">
    <property type="entry name" value="ABC-4_Integral_Memb_Prot"/>
</dbReference>
<dbReference type="OrthoDB" id="1937696at2"/>
<feature type="transmembrane region" description="Helical" evidence="6">
    <location>
        <begin position="59"/>
        <end position="80"/>
    </location>
</feature>
<dbReference type="RefSeq" id="WP_042225791.1">
    <property type="nucleotide sequence ID" value="NZ_CP026520.1"/>
</dbReference>
<feature type="transmembrane region" description="Helical" evidence="6">
    <location>
        <begin position="151"/>
        <end position="174"/>
    </location>
</feature>
<reference evidence="8 11" key="2">
    <citation type="submission" date="2022-05" db="EMBL/GenBank/DDBJ databases">
        <title>Genome Sequencing of Bee-Associated Microbes.</title>
        <authorList>
            <person name="Dunlap C."/>
        </authorList>
    </citation>
    <scope>NUCLEOTIDE SEQUENCE [LARGE SCALE GENOMIC DNA]</scope>
    <source>
        <strain evidence="8 11">NRRL B-23120</strain>
    </source>
</reference>
<evidence type="ECO:0000256" key="3">
    <source>
        <dbReference type="ARBA" id="ARBA00022692"/>
    </source>
</evidence>
<dbReference type="PIRSF" id="PIRSF018968">
    <property type="entry name" value="ABC_permease_BceB"/>
    <property type="match status" value="1"/>
</dbReference>
<dbReference type="InterPro" id="IPR027022">
    <property type="entry name" value="ABC_permease_BceB-typ"/>
</dbReference>
<evidence type="ECO:0000313" key="8">
    <source>
        <dbReference type="EMBL" id="MCY9598327.1"/>
    </source>
</evidence>
<proteinExistence type="inferred from homology"/>
<evidence type="ECO:0000256" key="5">
    <source>
        <dbReference type="ARBA" id="ARBA00023136"/>
    </source>
</evidence>
<evidence type="ECO:0000313" key="11">
    <source>
        <dbReference type="Proteomes" id="UP001527202"/>
    </source>
</evidence>
<dbReference type="PANTHER" id="PTHR46795">
    <property type="entry name" value="ABC TRANSPORTER PERMEASE-RELATED-RELATED"/>
    <property type="match status" value="1"/>
</dbReference>
<comment type="similarity">
    <text evidence="6">Belongs to the ABC-4 integral membrane protein family.</text>
</comment>
<dbReference type="EMBL" id="JAMDMJ010000029">
    <property type="protein sequence ID" value="MCY9598327.1"/>
    <property type="molecule type" value="Genomic_DNA"/>
</dbReference>
<keyword evidence="11" id="KW-1185">Reference proteome</keyword>
<dbReference type="GO" id="GO:0005886">
    <property type="term" value="C:plasma membrane"/>
    <property type="evidence" value="ECO:0007669"/>
    <property type="project" value="UniProtKB-SubCell"/>
</dbReference>
<dbReference type="Pfam" id="PF02687">
    <property type="entry name" value="FtsX"/>
    <property type="match status" value="1"/>
</dbReference>
<keyword evidence="5 6" id="KW-0472">Membrane</keyword>
<feature type="transmembrane region" description="Helical" evidence="6">
    <location>
        <begin position="109"/>
        <end position="131"/>
    </location>
</feature>
<sequence length="647" mass="72170">MNFPRFAFNNVKRNGRAYFAYFLSSAFMVMIFFTYAVFIYHPQLDRSLMGPMTRAGMQFAAYVVFIFSFFFVLYSISMFLKSRNKEFGILTILGADSGQINRLIFLENMLVGAVSIVTGIFSGIFLSKLFLLISMKMTGMENLPFYWPIRAILLTAGSFALLFLVISVLTLFFIRKNNVLELLNGSKKPKKEPKLSIWLCLLGIVLLTAGLLALRIGELEPGNIFIAAVTGIAGTYFFYSQLTVLAIRVVKRSRKRVWRGTRLLWVSEFSYKLKDNARMLFLVTVVTSVSCMSAGFVLSFEQENRANYLNNPTAIHYTSYDRDNSDKELKVIDGMLKDAGAAYKLLETDSFYALLKGKPGSYVDLVSVSEFNKVTDAFGKGQPGLGAINSGEAAVVYTQEAGATNIPAGPVELEKLPGTLQVNQTRKMESLASLYSSGAALVLEDQEFKRLKSASEQNSPFRSRNFVYFVPEWNTGKLPGLDSPESVVGNKLLAWHDELQKKRETDSFISTRAQNFLQTQQATSLFRFIGVFIALIFSISTASFLYFKLHTELAADSQMYRALSKIGLSAGEMRKSATVQIALLFFTPIVVSAVQTVVVLGPVMNRFGVAKSLGPALIVSASFLAAQAVYFLIVRSRYVRTLNKWMV</sequence>
<evidence type="ECO:0000313" key="9">
    <source>
        <dbReference type="EMBL" id="QAV19052.1"/>
    </source>
</evidence>
<evidence type="ECO:0000313" key="10">
    <source>
        <dbReference type="Proteomes" id="UP000288943"/>
    </source>
</evidence>
<dbReference type="InterPro" id="IPR003838">
    <property type="entry name" value="ABC3_permease_C"/>
</dbReference>
<evidence type="ECO:0000256" key="6">
    <source>
        <dbReference type="PIRNR" id="PIRNR018968"/>
    </source>
</evidence>
<reference evidence="9 10" key="1">
    <citation type="submission" date="2018-01" db="EMBL/GenBank/DDBJ databases">
        <title>The whole genome sequencing and assembly of Paenibacillus chitinolyticus KCCM 41400 strain.</title>
        <authorList>
            <person name="Kim J.-Y."/>
            <person name="Park M.-K."/>
            <person name="Lee Y.-J."/>
            <person name="Yi H."/>
            <person name="Bahn Y.-S."/>
            <person name="Kim J.F."/>
            <person name="Lee D.-W."/>
        </authorList>
    </citation>
    <scope>NUCLEOTIDE SEQUENCE [LARGE SCALE GENOMIC DNA]</scope>
    <source>
        <strain evidence="9 10">KCCM 41400</strain>
    </source>
</reference>
<dbReference type="PANTHER" id="PTHR46795:SF1">
    <property type="entry name" value="ABC TRANSPORTER PERMEASE PROTEIN"/>
    <property type="match status" value="1"/>
</dbReference>
<dbReference type="KEGG" id="pchi:PC41400_15735"/>
<evidence type="ECO:0000256" key="1">
    <source>
        <dbReference type="ARBA" id="ARBA00004651"/>
    </source>
</evidence>
<dbReference type="AlphaFoldDB" id="A0A410WXP0"/>
<dbReference type="GeneID" id="95376264"/>
<feature type="transmembrane region" description="Helical" evidence="6">
    <location>
        <begin position="195"/>
        <end position="217"/>
    </location>
</feature>
<feature type="transmembrane region" description="Helical" evidence="6">
    <location>
        <begin position="223"/>
        <end position="250"/>
    </location>
</feature>
<feature type="transmembrane region" description="Helical" evidence="6">
    <location>
        <begin position="581"/>
        <end position="601"/>
    </location>
</feature>
<organism evidence="9 10">
    <name type="scientific">Paenibacillus chitinolyticus</name>
    <dbReference type="NCBI Taxonomy" id="79263"/>
    <lineage>
        <taxon>Bacteria</taxon>
        <taxon>Bacillati</taxon>
        <taxon>Bacillota</taxon>
        <taxon>Bacilli</taxon>
        <taxon>Bacillales</taxon>
        <taxon>Paenibacillaceae</taxon>
        <taxon>Paenibacillus</taxon>
    </lineage>
</organism>
<keyword evidence="4 6" id="KW-1133">Transmembrane helix</keyword>
<comment type="subcellular location">
    <subcellularLocation>
        <location evidence="1 6">Cell membrane</location>
        <topology evidence="1 6">Multi-pass membrane protein</topology>
    </subcellularLocation>
</comment>
<dbReference type="EMBL" id="CP026520">
    <property type="protein sequence ID" value="QAV19052.1"/>
    <property type="molecule type" value="Genomic_DNA"/>
</dbReference>
<evidence type="ECO:0000256" key="4">
    <source>
        <dbReference type="ARBA" id="ARBA00022989"/>
    </source>
</evidence>
<keyword evidence="3 6" id="KW-0812">Transmembrane</keyword>
<protein>
    <submittedName>
        <fullName evidence="9">ABC transporter permease</fullName>
    </submittedName>
</protein>
<evidence type="ECO:0000259" key="7">
    <source>
        <dbReference type="Pfam" id="PF02687"/>
    </source>
</evidence>
<evidence type="ECO:0000256" key="2">
    <source>
        <dbReference type="ARBA" id="ARBA00022475"/>
    </source>
</evidence>